<sequence>MEEEHRGKVAIFEKIIQDLAWEMIGTQEGSLRGTKTLLFSKLQVEEAREISLEDLEASKPKWRRRLEPYCRRYFLCVENRWGFLLILSQGNLFLLLPSMTNFLSSLFSLEDPLMSSSVMFDPSCYGFGNLDDSSLVELNIVGFAFEFDRNSLQHVAPSPQLEEGYILWSSKAKKKMSEENLSYAMEI</sequence>
<keyword evidence="2" id="KW-1185">Reference proteome</keyword>
<evidence type="ECO:0000313" key="1">
    <source>
        <dbReference type="EMBL" id="KAI5667687.1"/>
    </source>
</evidence>
<evidence type="ECO:0000313" key="2">
    <source>
        <dbReference type="Proteomes" id="UP001060085"/>
    </source>
</evidence>
<comment type="caution">
    <text evidence="1">The sequence shown here is derived from an EMBL/GenBank/DDBJ whole genome shotgun (WGS) entry which is preliminary data.</text>
</comment>
<gene>
    <name evidence="1" type="ORF">M9H77_17540</name>
</gene>
<accession>A0ACC0B543</accession>
<protein>
    <submittedName>
        <fullName evidence="1">Uncharacterized protein</fullName>
    </submittedName>
</protein>
<dbReference type="Proteomes" id="UP001060085">
    <property type="component" value="Linkage Group LG04"/>
</dbReference>
<name>A0ACC0B543_CATRO</name>
<proteinExistence type="predicted"/>
<dbReference type="EMBL" id="CM044704">
    <property type="protein sequence ID" value="KAI5667687.1"/>
    <property type="molecule type" value="Genomic_DNA"/>
</dbReference>
<reference evidence="2" key="1">
    <citation type="journal article" date="2023" name="Nat. Plants">
        <title>Single-cell RNA sequencing provides a high-resolution roadmap for understanding the multicellular compartmentation of specialized metabolism.</title>
        <authorList>
            <person name="Sun S."/>
            <person name="Shen X."/>
            <person name="Li Y."/>
            <person name="Li Y."/>
            <person name="Wang S."/>
            <person name="Li R."/>
            <person name="Zhang H."/>
            <person name="Shen G."/>
            <person name="Guo B."/>
            <person name="Wei J."/>
            <person name="Xu J."/>
            <person name="St-Pierre B."/>
            <person name="Chen S."/>
            <person name="Sun C."/>
        </authorList>
    </citation>
    <scope>NUCLEOTIDE SEQUENCE [LARGE SCALE GENOMIC DNA]</scope>
</reference>
<organism evidence="1 2">
    <name type="scientific">Catharanthus roseus</name>
    <name type="common">Madagascar periwinkle</name>
    <name type="synonym">Vinca rosea</name>
    <dbReference type="NCBI Taxonomy" id="4058"/>
    <lineage>
        <taxon>Eukaryota</taxon>
        <taxon>Viridiplantae</taxon>
        <taxon>Streptophyta</taxon>
        <taxon>Embryophyta</taxon>
        <taxon>Tracheophyta</taxon>
        <taxon>Spermatophyta</taxon>
        <taxon>Magnoliopsida</taxon>
        <taxon>eudicotyledons</taxon>
        <taxon>Gunneridae</taxon>
        <taxon>Pentapetalae</taxon>
        <taxon>asterids</taxon>
        <taxon>lamiids</taxon>
        <taxon>Gentianales</taxon>
        <taxon>Apocynaceae</taxon>
        <taxon>Rauvolfioideae</taxon>
        <taxon>Vinceae</taxon>
        <taxon>Catharanthinae</taxon>
        <taxon>Catharanthus</taxon>
    </lineage>
</organism>